<dbReference type="Proteomes" id="UP000770889">
    <property type="component" value="Unassembled WGS sequence"/>
</dbReference>
<accession>A0A944MGR8</accession>
<protein>
    <submittedName>
        <fullName evidence="1">DUF1501 domain-containing protein</fullName>
    </submittedName>
</protein>
<dbReference type="PANTHER" id="PTHR43737">
    <property type="entry name" value="BLL7424 PROTEIN"/>
    <property type="match status" value="1"/>
</dbReference>
<dbReference type="EMBL" id="JAHHGM010000028">
    <property type="protein sequence ID" value="MBT2991152.1"/>
    <property type="molecule type" value="Genomic_DNA"/>
</dbReference>
<comment type="caution">
    <text evidence="1">The sequence shown here is derived from an EMBL/GenBank/DDBJ whole genome shotgun (WGS) entry which is preliminary data.</text>
</comment>
<evidence type="ECO:0000313" key="2">
    <source>
        <dbReference type="Proteomes" id="UP000770889"/>
    </source>
</evidence>
<sequence>MNRREFLKRSMLMGGLIPISPPGQLFFTRSCWAAAPSFSDYKALVCVFLYGGNDTFNMLIPYGSSPGRSYRDYASVRGSLAVADRDLGLSSVTRDNTNLNRGNLGPGGANPYHVNHNHSSAYTRGLYPLTGKGIELAVNGIMPELAQLIYDDRVSIVANTGTLVEPVSRADIAAGSAELPHFLFAHNHQQRELQTGRANDLGQTGWAGRIADAWNDINGGNPVGLNLSYLKSDLMMVGQSSSPLVLKTDDPPIINHLRTGVSSVRDDRRGLFLALAGAQGSTGRLDFNAANTPTTSDYFKLLYNRLLQKSVSIFDFLESSWRTTQIDFAASDSYGRELFSIPTHQQLGFAKNINGVLINQLASVAKMIHMGASGTLGPGYNRQIFLVQLGGFDTHARQAEDHPLLLRELSLALWKFQSAMEELGYAQQVTTFTMSDFGRTLTNNGDGTDHAWASNQLVMGGVGDRSAGRLDGGKLFGTLPDLRLGGADDHGDKGRYIPTTAQDQVNAAITRWFGVDDSLMRSLFPNLANFQSGADFDSSYIDLFV</sequence>
<dbReference type="AlphaFoldDB" id="A0A944MGR8"/>
<reference evidence="1 2" key="1">
    <citation type="submission" date="2021-05" db="EMBL/GenBank/DDBJ databases">
        <title>Genetic and Functional Diversity in Clade A Lucinid endosymbionts from the Bahamas.</title>
        <authorList>
            <person name="Giani N.M."/>
            <person name="Engel A.S."/>
            <person name="Campbell B.J."/>
        </authorList>
    </citation>
    <scope>NUCLEOTIDE SEQUENCE [LARGE SCALE GENOMIC DNA]</scope>
    <source>
        <strain evidence="1">LUC16012Gg_MoonRockCtena</strain>
    </source>
</reference>
<proteinExistence type="predicted"/>
<gene>
    <name evidence="1" type="ORF">KME65_19500</name>
</gene>
<dbReference type="PANTHER" id="PTHR43737:SF1">
    <property type="entry name" value="DUF1501 DOMAIN-CONTAINING PROTEIN"/>
    <property type="match status" value="1"/>
</dbReference>
<evidence type="ECO:0000313" key="1">
    <source>
        <dbReference type="EMBL" id="MBT2991152.1"/>
    </source>
</evidence>
<name>A0A944MGR8_9GAMM</name>
<dbReference type="Pfam" id="PF07394">
    <property type="entry name" value="DUF1501"/>
    <property type="match status" value="1"/>
</dbReference>
<organism evidence="1 2">
    <name type="scientific">Candidatus Thiodiazotropha taylori</name>
    <dbReference type="NCBI Taxonomy" id="2792791"/>
    <lineage>
        <taxon>Bacteria</taxon>
        <taxon>Pseudomonadati</taxon>
        <taxon>Pseudomonadota</taxon>
        <taxon>Gammaproteobacteria</taxon>
        <taxon>Chromatiales</taxon>
        <taxon>Sedimenticolaceae</taxon>
        <taxon>Candidatus Thiodiazotropha</taxon>
    </lineage>
</organism>
<dbReference type="InterPro" id="IPR010869">
    <property type="entry name" value="DUF1501"/>
</dbReference>